<sequence>MTGHSMNLSKFVPSNVPGMTEAMRKGGKKGEKLFANQNVTKIYKIAMSIVVATFFLLAILSAVIAFGNMIDWEKFISKTEEMTAIVGEYIYYVLDYIAIVFILVWISILGQQEFGNLKRSDWQRFSH</sequence>
<dbReference type="Proteomes" id="UP000011014">
    <property type="component" value="Unassembled WGS sequence"/>
</dbReference>
<organism evidence="2">
    <name type="scientific">Oikopleura dioica</name>
    <name type="common">Tunicate</name>
    <dbReference type="NCBI Taxonomy" id="34765"/>
    <lineage>
        <taxon>Eukaryota</taxon>
        <taxon>Metazoa</taxon>
        <taxon>Chordata</taxon>
        <taxon>Tunicata</taxon>
        <taxon>Appendicularia</taxon>
        <taxon>Copelata</taxon>
        <taxon>Oikopleuridae</taxon>
        <taxon>Oikopleura</taxon>
    </lineage>
</organism>
<keyword evidence="1" id="KW-0812">Transmembrane</keyword>
<proteinExistence type="predicted"/>
<evidence type="ECO:0000313" key="2">
    <source>
        <dbReference type="EMBL" id="CBY10695.1"/>
    </source>
</evidence>
<name>E4XKJ2_OIKDI</name>
<evidence type="ECO:0000313" key="3">
    <source>
        <dbReference type="EMBL" id="CBY43067.1"/>
    </source>
</evidence>
<dbReference type="EMBL" id="FN657804">
    <property type="protein sequence ID" value="CBY43067.1"/>
    <property type="molecule type" value="Genomic_DNA"/>
</dbReference>
<keyword evidence="1" id="KW-0472">Membrane</keyword>
<dbReference type="Proteomes" id="UP000001307">
    <property type="component" value="Unassembled WGS sequence"/>
</dbReference>
<keyword evidence="4" id="KW-1185">Reference proteome</keyword>
<dbReference type="EMBL" id="FN653065">
    <property type="protein sequence ID" value="CBY10695.1"/>
    <property type="molecule type" value="Genomic_DNA"/>
</dbReference>
<keyword evidence="1" id="KW-1133">Transmembrane helix</keyword>
<feature type="transmembrane region" description="Helical" evidence="1">
    <location>
        <begin position="89"/>
        <end position="110"/>
    </location>
</feature>
<accession>E4XKJ2</accession>
<evidence type="ECO:0000313" key="4">
    <source>
        <dbReference type="Proteomes" id="UP000001307"/>
    </source>
</evidence>
<evidence type="ECO:0000256" key="1">
    <source>
        <dbReference type="SAM" id="Phobius"/>
    </source>
</evidence>
<gene>
    <name evidence="2" type="ORF">GSOID_T00014204001</name>
    <name evidence="3" type="ORF">GSOID_T00027630001</name>
</gene>
<dbReference type="AlphaFoldDB" id="E4XKJ2"/>
<dbReference type="InParanoid" id="E4XKJ2"/>
<feature type="transmembrane region" description="Helical" evidence="1">
    <location>
        <begin position="45"/>
        <end position="69"/>
    </location>
</feature>
<reference evidence="2" key="1">
    <citation type="journal article" date="2010" name="Science">
        <title>Plasticity of animal genome architecture unmasked by rapid evolution of a pelagic tunicate.</title>
        <authorList>
            <person name="Denoeud F."/>
            <person name="Henriet S."/>
            <person name="Mungpakdee S."/>
            <person name="Aury J.M."/>
            <person name="Da Silva C."/>
            <person name="Brinkmann H."/>
            <person name="Mikhaleva J."/>
            <person name="Olsen L.C."/>
            <person name="Jubin C."/>
            <person name="Canestro C."/>
            <person name="Bouquet J.M."/>
            <person name="Danks G."/>
            <person name="Poulain J."/>
            <person name="Campsteijn C."/>
            <person name="Adamski M."/>
            <person name="Cross I."/>
            <person name="Yadetie F."/>
            <person name="Muffato M."/>
            <person name="Louis A."/>
            <person name="Butcher S."/>
            <person name="Tsagkogeorga G."/>
            <person name="Konrad A."/>
            <person name="Singh S."/>
            <person name="Jensen M.F."/>
            <person name="Cong E.H."/>
            <person name="Eikeseth-Otteraa H."/>
            <person name="Noel B."/>
            <person name="Anthouard V."/>
            <person name="Porcel B.M."/>
            <person name="Kachouri-Lafond R."/>
            <person name="Nishino A."/>
            <person name="Ugolini M."/>
            <person name="Chourrout P."/>
            <person name="Nishida H."/>
            <person name="Aasland R."/>
            <person name="Huzurbazar S."/>
            <person name="Westhof E."/>
            <person name="Delsuc F."/>
            <person name="Lehrach H."/>
            <person name="Reinhardt R."/>
            <person name="Weissenbach J."/>
            <person name="Roy S.W."/>
            <person name="Artiguenave F."/>
            <person name="Postlethwait J.H."/>
            <person name="Manak J.R."/>
            <person name="Thompson E.M."/>
            <person name="Jaillon O."/>
            <person name="Du Pasquier L."/>
            <person name="Boudinot P."/>
            <person name="Liberles D.A."/>
            <person name="Volff J.N."/>
            <person name="Philippe H."/>
            <person name="Lenhard B."/>
            <person name="Roest Crollius H."/>
            <person name="Wincker P."/>
            <person name="Chourrout D."/>
        </authorList>
    </citation>
    <scope>NUCLEOTIDE SEQUENCE [LARGE SCALE GENOMIC DNA]</scope>
</reference>
<protein>
    <submittedName>
        <fullName evidence="2">Uncharacterized protein</fullName>
    </submittedName>
</protein>